<dbReference type="EMBL" id="BNCO01000004">
    <property type="protein sequence ID" value="GIL47365.1"/>
    <property type="molecule type" value="Genomic_DNA"/>
</dbReference>
<protein>
    <submittedName>
        <fullName evidence="2">Uncharacterized protein</fullName>
    </submittedName>
</protein>
<comment type="caution">
    <text evidence="2">The sequence shown here is derived from an EMBL/GenBank/DDBJ whole genome shotgun (WGS) entry which is preliminary data.</text>
</comment>
<dbReference type="AlphaFoldDB" id="A0A8J4ETM4"/>
<sequence length="422" mass="43594">MRVYRHTFQVLRPVHLNDKERSQEMTSTSAVCPMCICAVSIHCFLLPNPFRCPRCCVKECIPYMYEGVMPVQMRDLLVWIRANRGNGASGELPEPPLMLTAAATGAIPSPTTTVPEEPARSRALNRAQSTSARNYGSLALMARQRDQMLQRQQQAAAASAAAATAAAAAAAQAQAHLQAAAAASSLSSFGGLGPLLPAAGGGTFFGGRGGLAGLTPGALAGGPGILFSTVGGFPAAAVAAAAVAGADGGLAGGLDPSLLERWARLEQIERHAREDQSRISSLQQRTPGPATAVGIDLSDLGANGVGGEGLVASGPSNGLWGGLSAQQHQQLAAMMLSSHMGVGTGGGAGGYGTAAQAAMLAAGLQQSSMTTAQLQLLGSQGVQQLQWQLEDDLAALQGSERAERFQQQQQQQRQRRHQDGEL</sequence>
<evidence type="ECO:0000256" key="1">
    <source>
        <dbReference type="SAM" id="MobiDB-lite"/>
    </source>
</evidence>
<keyword evidence="3" id="KW-1185">Reference proteome</keyword>
<reference evidence="2" key="1">
    <citation type="journal article" date="2021" name="Proc. Natl. Acad. Sci. U.S.A.">
        <title>Three genomes in the algal genus Volvox reveal the fate of a haploid sex-determining region after a transition to homothallism.</title>
        <authorList>
            <person name="Yamamoto K."/>
            <person name="Hamaji T."/>
            <person name="Kawai-Toyooka H."/>
            <person name="Matsuzaki R."/>
            <person name="Takahashi F."/>
            <person name="Nishimura Y."/>
            <person name="Kawachi M."/>
            <person name="Noguchi H."/>
            <person name="Minakuchi Y."/>
            <person name="Umen J.G."/>
            <person name="Toyoda A."/>
            <person name="Nozaki H."/>
        </authorList>
    </citation>
    <scope>NUCLEOTIDE SEQUENCE</scope>
    <source>
        <strain evidence="2">NIES-3780</strain>
    </source>
</reference>
<dbReference type="Proteomes" id="UP000747399">
    <property type="component" value="Unassembled WGS sequence"/>
</dbReference>
<evidence type="ECO:0000313" key="2">
    <source>
        <dbReference type="EMBL" id="GIL47365.1"/>
    </source>
</evidence>
<accession>A0A8J4ETM4</accession>
<proteinExistence type="predicted"/>
<evidence type="ECO:0000313" key="3">
    <source>
        <dbReference type="Proteomes" id="UP000747399"/>
    </source>
</evidence>
<name>A0A8J4ETM4_9CHLO</name>
<gene>
    <name evidence="2" type="ORF">Vafri_4200</name>
</gene>
<feature type="region of interest" description="Disordered" evidence="1">
    <location>
        <begin position="398"/>
        <end position="422"/>
    </location>
</feature>
<organism evidence="2 3">
    <name type="scientific">Volvox africanus</name>
    <dbReference type="NCBI Taxonomy" id="51714"/>
    <lineage>
        <taxon>Eukaryota</taxon>
        <taxon>Viridiplantae</taxon>
        <taxon>Chlorophyta</taxon>
        <taxon>core chlorophytes</taxon>
        <taxon>Chlorophyceae</taxon>
        <taxon>CS clade</taxon>
        <taxon>Chlamydomonadales</taxon>
        <taxon>Volvocaceae</taxon>
        <taxon>Volvox</taxon>
    </lineage>
</organism>
<feature type="region of interest" description="Disordered" evidence="1">
    <location>
        <begin position="109"/>
        <end position="130"/>
    </location>
</feature>